<feature type="domain" description="Carboxylesterase type B" evidence="2">
    <location>
        <begin position="33"/>
        <end position="508"/>
    </location>
</feature>
<proteinExistence type="predicted"/>
<dbReference type="AlphaFoldDB" id="A0A2T5MH64"/>
<organism evidence="3 4">
    <name type="scientific">Stenotrophobium rhamnosiphilum</name>
    <dbReference type="NCBI Taxonomy" id="2029166"/>
    <lineage>
        <taxon>Bacteria</taxon>
        <taxon>Pseudomonadati</taxon>
        <taxon>Pseudomonadota</taxon>
        <taxon>Gammaproteobacteria</taxon>
        <taxon>Nevskiales</taxon>
        <taxon>Nevskiaceae</taxon>
        <taxon>Stenotrophobium</taxon>
    </lineage>
</organism>
<keyword evidence="4" id="KW-1185">Reference proteome</keyword>
<dbReference type="Pfam" id="PF00135">
    <property type="entry name" value="COesterase"/>
    <property type="match status" value="1"/>
</dbReference>
<dbReference type="SUPFAM" id="SSF53474">
    <property type="entry name" value="alpha/beta-Hydrolases"/>
    <property type="match status" value="1"/>
</dbReference>
<sequence>MHCDHWGSGMSEGQQSKRGQVSETKVQAASVERTTKLGQLRGIERLGVESYLGVRYAQPVKRFEPSAPAVSWNGIYDATTHKAMAVQAPVREDIFGRLPNAGFAEDCLFLNIHVPQSPASTPRPVIVFIHGGSHMAGAANFYDGTALAKGADAVVVCINYRLGIFGAVDKRRFGTPSEGSGELWLDDQISALRWVRGNIADYGGNPDLVTIIGESAGAVSVIALCATPAAKGLVHRAVACSPGNLIFDPPPDVVGVAAKVRKCSRAEAITYLQSASSDELFALQKRKGKAVTPAEAVGTPLLPECIEDLIANRGKDAVPLIAGFATNEGESLDYIIKLETKLPWPLLNLVQHIAARMMARLPANGTPNVPGYLKRLKKATGNRGFGSIFNDLVWTDVFRRASMEYTEATTAAGSRGYLYVIDVPTRIANGLLRSSHCVDLPLTFNIWDDPQHTVPAFAEHPNAPALARQWVAMLGHFIRTGEPGNSLGCWPVYEPTRRASMRVTGDGCGLEYDVDAKYREQIWNEPKK</sequence>
<dbReference type="InterPro" id="IPR002018">
    <property type="entry name" value="CarbesteraseB"/>
</dbReference>
<name>A0A2T5MH64_9GAMM</name>
<dbReference type="PANTHER" id="PTHR11559">
    <property type="entry name" value="CARBOXYLESTERASE"/>
    <property type="match status" value="1"/>
</dbReference>
<protein>
    <recommendedName>
        <fullName evidence="2">Carboxylesterase type B domain-containing protein</fullName>
    </recommendedName>
</protein>
<dbReference type="Gene3D" id="3.40.50.1820">
    <property type="entry name" value="alpha/beta hydrolase"/>
    <property type="match status" value="1"/>
</dbReference>
<comment type="caution">
    <text evidence="3">The sequence shown here is derived from an EMBL/GenBank/DDBJ whole genome shotgun (WGS) entry which is preliminary data.</text>
</comment>
<evidence type="ECO:0000313" key="3">
    <source>
        <dbReference type="EMBL" id="PTU31903.1"/>
    </source>
</evidence>
<dbReference type="InterPro" id="IPR029058">
    <property type="entry name" value="AB_hydrolase_fold"/>
</dbReference>
<evidence type="ECO:0000313" key="4">
    <source>
        <dbReference type="Proteomes" id="UP000244248"/>
    </source>
</evidence>
<dbReference type="EMBL" id="QANS01000002">
    <property type="protein sequence ID" value="PTU31903.1"/>
    <property type="molecule type" value="Genomic_DNA"/>
</dbReference>
<dbReference type="Proteomes" id="UP000244248">
    <property type="component" value="Unassembled WGS sequence"/>
</dbReference>
<reference evidence="3 4" key="1">
    <citation type="submission" date="2018-04" db="EMBL/GenBank/DDBJ databases">
        <title>Novel species isolated from glacier.</title>
        <authorList>
            <person name="Liu Q."/>
            <person name="Xin Y.-H."/>
        </authorList>
    </citation>
    <scope>NUCLEOTIDE SEQUENCE [LARGE SCALE GENOMIC DNA]</scope>
    <source>
        <strain evidence="3 4">GT1R17</strain>
    </source>
</reference>
<feature type="region of interest" description="Disordered" evidence="1">
    <location>
        <begin position="1"/>
        <end position="27"/>
    </location>
</feature>
<accession>A0A2T5MH64</accession>
<evidence type="ECO:0000259" key="2">
    <source>
        <dbReference type="Pfam" id="PF00135"/>
    </source>
</evidence>
<dbReference type="InterPro" id="IPR050309">
    <property type="entry name" value="Type-B_Carboxylest/Lipase"/>
</dbReference>
<evidence type="ECO:0000256" key="1">
    <source>
        <dbReference type="SAM" id="MobiDB-lite"/>
    </source>
</evidence>
<gene>
    <name evidence="3" type="ORF">CJD38_04250</name>
</gene>
<feature type="compositionally biased region" description="Polar residues" evidence="1">
    <location>
        <begin position="11"/>
        <end position="27"/>
    </location>
</feature>